<reference evidence="1" key="1">
    <citation type="journal article" date="2013" name="Environ. Microbiol.">
        <title>Microbiota from the distal guts of lean and obese adolescents exhibit partial functional redundancy besides clear differences in community structure.</title>
        <authorList>
            <person name="Ferrer M."/>
            <person name="Ruiz A."/>
            <person name="Lanza F."/>
            <person name="Haange S.B."/>
            <person name="Oberbach A."/>
            <person name="Till H."/>
            <person name="Bargiela R."/>
            <person name="Campoy C."/>
            <person name="Segura M.T."/>
            <person name="Richter M."/>
            <person name="von Bergen M."/>
            <person name="Seifert J."/>
            <person name="Suarez A."/>
        </authorList>
    </citation>
    <scope>NUCLEOTIDE SEQUENCE</scope>
</reference>
<evidence type="ECO:0000313" key="1">
    <source>
        <dbReference type="EMBL" id="EKC56309.1"/>
    </source>
</evidence>
<name>K1SLL5_9ZZZZ</name>
<accession>K1SLL5</accession>
<dbReference type="AlphaFoldDB" id="K1SLL5"/>
<proteinExistence type="predicted"/>
<protein>
    <submittedName>
        <fullName evidence="1">Uncharacterized protein</fullName>
    </submittedName>
</protein>
<organism evidence="1">
    <name type="scientific">human gut metagenome</name>
    <dbReference type="NCBI Taxonomy" id="408170"/>
    <lineage>
        <taxon>unclassified sequences</taxon>
        <taxon>metagenomes</taxon>
        <taxon>organismal metagenomes</taxon>
    </lineage>
</organism>
<gene>
    <name evidence="1" type="ORF">LEA_14898</name>
</gene>
<dbReference type="EMBL" id="AJWY01010156">
    <property type="protein sequence ID" value="EKC56309.1"/>
    <property type="molecule type" value="Genomic_DNA"/>
</dbReference>
<comment type="caution">
    <text evidence="1">The sequence shown here is derived from an EMBL/GenBank/DDBJ whole genome shotgun (WGS) entry which is preliminary data.</text>
</comment>
<sequence length="55" mass="5907">MTSLSETLLALPGAENEEMKQGLETIHSTGKGLRKDHGAVERIFFPAGGCEGDYL</sequence>